<accession>A0A5B7CKR9</accession>
<evidence type="ECO:0000313" key="2">
    <source>
        <dbReference type="Proteomes" id="UP000324222"/>
    </source>
</evidence>
<dbReference type="AlphaFoldDB" id="A0A5B7CKR9"/>
<comment type="caution">
    <text evidence="1">The sequence shown here is derived from an EMBL/GenBank/DDBJ whole genome shotgun (WGS) entry which is preliminary data.</text>
</comment>
<keyword evidence="2" id="KW-1185">Reference proteome</keyword>
<organism evidence="1 2">
    <name type="scientific">Portunus trituberculatus</name>
    <name type="common">Swimming crab</name>
    <name type="synonym">Neptunus trituberculatus</name>
    <dbReference type="NCBI Taxonomy" id="210409"/>
    <lineage>
        <taxon>Eukaryota</taxon>
        <taxon>Metazoa</taxon>
        <taxon>Ecdysozoa</taxon>
        <taxon>Arthropoda</taxon>
        <taxon>Crustacea</taxon>
        <taxon>Multicrustacea</taxon>
        <taxon>Malacostraca</taxon>
        <taxon>Eumalacostraca</taxon>
        <taxon>Eucarida</taxon>
        <taxon>Decapoda</taxon>
        <taxon>Pleocyemata</taxon>
        <taxon>Brachyura</taxon>
        <taxon>Eubrachyura</taxon>
        <taxon>Portunoidea</taxon>
        <taxon>Portunidae</taxon>
        <taxon>Portuninae</taxon>
        <taxon>Portunus</taxon>
    </lineage>
</organism>
<reference evidence="1 2" key="1">
    <citation type="submission" date="2019-05" db="EMBL/GenBank/DDBJ databases">
        <title>Another draft genome of Portunus trituberculatus and its Hox gene families provides insights of decapod evolution.</title>
        <authorList>
            <person name="Jeong J.-H."/>
            <person name="Song I."/>
            <person name="Kim S."/>
            <person name="Choi T."/>
            <person name="Kim D."/>
            <person name="Ryu S."/>
            <person name="Kim W."/>
        </authorList>
    </citation>
    <scope>NUCLEOTIDE SEQUENCE [LARGE SCALE GENOMIC DNA]</scope>
    <source>
        <tissue evidence="1">Muscle</tissue>
    </source>
</reference>
<dbReference type="EMBL" id="VSRR010000067">
    <property type="protein sequence ID" value="MPC09391.1"/>
    <property type="molecule type" value="Genomic_DNA"/>
</dbReference>
<gene>
    <name evidence="1" type="ORF">E2C01_002002</name>
</gene>
<dbReference type="Proteomes" id="UP000324222">
    <property type="component" value="Unassembled WGS sequence"/>
</dbReference>
<sequence length="83" mass="8832">MEASLVSVDMEASLVSVEMEVRCQGPMSRSVLRHDTPSRGAGGSRVVPLSIHEFGGVHGRSRVVTIGFVFPASSFVRLTSCLA</sequence>
<name>A0A5B7CKR9_PORTR</name>
<protein>
    <submittedName>
        <fullName evidence="1">Uncharacterized protein</fullName>
    </submittedName>
</protein>
<proteinExistence type="predicted"/>
<evidence type="ECO:0000313" key="1">
    <source>
        <dbReference type="EMBL" id="MPC09391.1"/>
    </source>
</evidence>